<organism evidence="1 2">
    <name type="scientific">Caldifermentibacillus hisashii</name>
    <dbReference type="NCBI Taxonomy" id="996558"/>
    <lineage>
        <taxon>Bacteria</taxon>
        <taxon>Bacillati</taxon>
        <taxon>Bacillota</taxon>
        <taxon>Bacilli</taxon>
        <taxon>Bacillales</taxon>
        <taxon>Bacillaceae</taxon>
        <taxon>Caldifermentibacillus</taxon>
    </lineage>
</organism>
<dbReference type="RefSeq" id="WP_072012686.1">
    <property type="nucleotide sequence ID" value="NZ_CP150143.1"/>
</dbReference>
<keyword evidence="1" id="KW-0946">Virion</keyword>
<dbReference type="EMBL" id="JBBYAK010000001">
    <property type="protein sequence ID" value="MEL3957663.1"/>
    <property type="molecule type" value="Genomic_DNA"/>
</dbReference>
<comment type="caution">
    <text evidence="1">The sequence shown here is derived from an EMBL/GenBank/DDBJ whole genome shotgun (WGS) entry which is preliminary data.</text>
</comment>
<name>A0ABU9JYQ3_9BACI</name>
<keyword evidence="2" id="KW-1185">Reference proteome</keyword>
<reference evidence="1 2" key="1">
    <citation type="submission" date="2024-03" db="EMBL/GenBank/DDBJ databases">
        <title>Bacilli Hybrid Assemblies.</title>
        <authorList>
            <person name="Kovac J."/>
        </authorList>
    </citation>
    <scope>NUCLEOTIDE SEQUENCE [LARGE SCALE GENOMIC DNA]</scope>
    <source>
        <strain evidence="1 2">FSL M8-0022</strain>
    </source>
</reference>
<accession>A0ABU9JYQ3</accession>
<dbReference type="GeneID" id="92961225"/>
<gene>
    <name evidence="1" type="ORF">NST17_10730</name>
</gene>
<dbReference type="Pfam" id="PF11122">
    <property type="entry name" value="Spore-coat_CotD"/>
    <property type="match status" value="1"/>
</dbReference>
<dbReference type="Proteomes" id="UP001459714">
    <property type="component" value="Unassembled WGS sequence"/>
</dbReference>
<keyword evidence="1" id="KW-0167">Capsid protein</keyword>
<evidence type="ECO:0000313" key="2">
    <source>
        <dbReference type="Proteomes" id="UP001459714"/>
    </source>
</evidence>
<evidence type="ECO:0000313" key="1">
    <source>
        <dbReference type="EMBL" id="MEL3957663.1"/>
    </source>
</evidence>
<dbReference type="InterPro" id="IPR020108">
    <property type="entry name" value="Spore_coat_CotD"/>
</dbReference>
<proteinExistence type="predicted"/>
<protein>
    <submittedName>
        <fullName evidence="1">CotD family spore coat protein</fullName>
    </submittedName>
</protein>
<sequence>MPAFPPNVLPPVVHPTQQFVNTNQFTHIVPHVHPSHTTTVNQHMFQHQHYCPHTHSVVNEVCHQHLNCCCPPPRRPFGF</sequence>